<dbReference type="RefSeq" id="WP_112095420.1">
    <property type="nucleotide sequence ID" value="NZ_QMBP01000001.1"/>
</dbReference>
<comment type="caution">
    <text evidence="1">The sequence shown here is derived from an EMBL/GenBank/DDBJ whole genome shotgun (WGS) entry which is preliminary data.</text>
</comment>
<gene>
    <name evidence="1" type="ORF">DPM33_03065</name>
</gene>
<reference evidence="1 2" key="1">
    <citation type="submission" date="2018-07" db="EMBL/GenBank/DDBJ databases">
        <title>Diversity of Mesorhizobium strains in Brazil.</title>
        <authorList>
            <person name="Helene L.C.F."/>
            <person name="Dall'Agnol R."/>
            <person name="Delamuta J.R.M."/>
            <person name="Hungria M."/>
        </authorList>
    </citation>
    <scope>NUCLEOTIDE SEQUENCE [LARGE SCALE GENOMIC DNA]</scope>
    <source>
        <strain evidence="1 2">AC99b</strain>
    </source>
</reference>
<keyword evidence="2" id="KW-1185">Reference proteome</keyword>
<protein>
    <recommendedName>
        <fullName evidence="3">SEC-C domain-containing protein</fullName>
    </recommendedName>
</protein>
<dbReference type="AlphaFoldDB" id="A0A330I1I9"/>
<accession>A0A330I1I9</accession>
<evidence type="ECO:0008006" key="3">
    <source>
        <dbReference type="Google" id="ProtNLM"/>
    </source>
</evidence>
<evidence type="ECO:0000313" key="2">
    <source>
        <dbReference type="Proteomes" id="UP000251558"/>
    </source>
</evidence>
<organism evidence="1 2">
    <name type="scientific">Mesorhizobium hawassense</name>
    <dbReference type="NCBI Taxonomy" id="1209954"/>
    <lineage>
        <taxon>Bacteria</taxon>
        <taxon>Pseudomonadati</taxon>
        <taxon>Pseudomonadota</taxon>
        <taxon>Alphaproteobacteria</taxon>
        <taxon>Hyphomicrobiales</taxon>
        <taxon>Phyllobacteriaceae</taxon>
        <taxon>Mesorhizobium</taxon>
    </lineage>
</organism>
<proteinExistence type="predicted"/>
<name>A0A330I1I9_9HYPH</name>
<dbReference type="Proteomes" id="UP000251558">
    <property type="component" value="Unassembled WGS sequence"/>
</dbReference>
<sequence>MERPWFETNPAAFDELRGILRRRYPTLHTEVADLKVRIVGTFAVLGDVELSDRYSICVELPNDYPRSIPSVWETAGRIERVIDRHVFPRTGALCVGVPVELWVRLAGDFGIVNYLEKALRPYLIGNSLVEEGKPWPFDESPHGSEGVLEFYQRFIGNSDPAAVGNFLIAILQNRLRGHWNCPCGSGKPIRNCHETNVRALRSLPNFLLASSVDHMISLLEMQTARSN</sequence>
<dbReference type="EMBL" id="QMBP01000001">
    <property type="protein sequence ID" value="RAZ92859.1"/>
    <property type="molecule type" value="Genomic_DNA"/>
</dbReference>
<dbReference type="OrthoDB" id="9808814at2"/>
<evidence type="ECO:0000313" key="1">
    <source>
        <dbReference type="EMBL" id="RAZ92859.1"/>
    </source>
</evidence>